<evidence type="ECO:0000313" key="1">
    <source>
        <dbReference type="EMBL" id="MBQ0828910.1"/>
    </source>
</evidence>
<comment type="caution">
    <text evidence="1">The sequence shown here is derived from an EMBL/GenBank/DDBJ whole genome shotgun (WGS) entry which is preliminary data.</text>
</comment>
<reference evidence="1" key="1">
    <citation type="submission" date="2021-04" db="EMBL/GenBank/DDBJ databases">
        <title>Genome seq and assembly of Streptomyces sp. RG38.</title>
        <authorList>
            <person name="Chhetri G."/>
        </authorList>
    </citation>
    <scope>NUCLEOTIDE SEQUENCE</scope>
    <source>
        <strain evidence="1">RG38</strain>
    </source>
</reference>
<gene>
    <name evidence="1" type="ORF">J5Y05_20775</name>
</gene>
<accession>A0A941B1X9</accession>
<name>A0A941B1X9_9ACTN</name>
<sequence>MSTPSSISPSAYTAETLALLVLSDLATGRLTKEQIRGADCVWCETPLSIETAIDFGARSGTFAGAVTAWYPRGCLACVRKAALTAYTAHPETCEQCVDDPSVCDTGRALRHLELKNPQL</sequence>
<dbReference type="AlphaFoldDB" id="A0A941B1X9"/>
<dbReference type="EMBL" id="JAGPNL010000005">
    <property type="protein sequence ID" value="MBQ0828910.1"/>
    <property type="molecule type" value="Genomic_DNA"/>
</dbReference>
<evidence type="ECO:0000313" key="2">
    <source>
        <dbReference type="Proteomes" id="UP000677875"/>
    </source>
</evidence>
<keyword evidence="2" id="KW-1185">Reference proteome</keyword>
<proteinExistence type="predicted"/>
<protein>
    <submittedName>
        <fullName evidence="1">Uncharacterized protein</fullName>
    </submittedName>
</protein>
<dbReference type="RefSeq" id="WP_210874523.1">
    <property type="nucleotide sequence ID" value="NZ_JAGPNL010000005.1"/>
</dbReference>
<organism evidence="1 2">
    <name type="scientific">Streptomyces tagetis</name>
    <dbReference type="NCBI Taxonomy" id="2820809"/>
    <lineage>
        <taxon>Bacteria</taxon>
        <taxon>Bacillati</taxon>
        <taxon>Actinomycetota</taxon>
        <taxon>Actinomycetes</taxon>
        <taxon>Kitasatosporales</taxon>
        <taxon>Streptomycetaceae</taxon>
        <taxon>Streptomyces</taxon>
    </lineage>
</organism>
<dbReference type="Proteomes" id="UP000677875">
    <property type="component" value="Unassembled WGS sequence"/>
</dbReference>